<dbReference type="GO" id="GO:0005829">
    <property type="term" value="C:cytosol"/>
    <property type="evidence" value="ECO:0007669"/>
    <property type="project" value="TreeGrafter"/>
</dbReference>
<proteinExistence type="predicted"/>
<dbReference type="AlphaFoldDB" id="D7NDT3"/>
<feature type="domain" description="Tetrapyrrole biosynthesis uroporphyrinogen III synthase" evidence="1">
    <location>
        <begin position="22"/>
        <end position="237"/>
    </location>
</feature>
<dbReference type="GO" id="GO:0004852">
    <property type="term" value="F:uroporphyrinogen-III synthase activity"/>
    <property type="evidence" value="ECO:0007669"/>
    <property type="project" value="InterPro"/>
</dbReference>
<dbReference type="Proteomes" id="UP000003805">
    <property type="component" value="Unassembled WGS sequence"/>
</dbReference>
<organism evidence="2 3">
    <name type="scientific">Segatella oris C735</name>
    <dbReference type="NCBI Taxonomy" id="563008"/>
    <lineage>
        <taxon>Bacteria</taxon>
        <taxon>Pseudomonadati</taxon>
        <taxon>Bacteroidota</taxon>
        <taxon>Bacteroidia</taxon>
        <taxon>Bacteroidales</taxon>
        <taxon>Prevotellaceae</taxon>
        <taxon>Segatella</taxon>
    </lineage>
</organism>
<gene>
    <name evidence="2" type="ORF">HMPREF0665_01707</name>
</gene>
<keyword evidence="3" id="KW-1185">Reference proteome</keyword>
<dbReference type="PANTHER" id="PTHR12390">
    <property type="entry name" value="UROPORPHYRINOGEN III SYNTHASE"/>
    <property type="match status" value="1"/>
</dbReference>
<evidence type="ECO:0000313" key="3">
    <source>
        <dbReference type="Proteomes" id="UP000003805"/>
    </source>
</evidence>
<dbReference type="eggNOG" id="COG1587">
    <property type="taxonomic scope" value="Bacteria"/>
</dbReference>
<dbReference type="HOGENOM" id="CLU_076006_0_0_10"/>
<sequence>MIKKILISQPQPASDKSPYYDLAKEHGIEMVFRPFFKVEGISSKEFRQQKVSLLDHTAVVFTSRHAIDNFFTLAKELRVTIPEDMKYFCLIETIALYIQKYVQYRKRKVFFGTTGKIDGLLPQMLKHKGEKFLVPLSSVHNDDIKSMLDSKGLKHSECVMYRTVSNDFSEAEKKSFDYDMLVFFSPTGVKALKKNFPDFKQGDIKIAAFGPATAKEVEAQGMRIDLMAPSQEHPSMTAALKDYLEKKQINNDKEAASYG</sequence>
<evidence type="ECO:0000313" key="2">
    <source>
        <dbReference type="EMBL" id="EFI48451.1"/>
    </source>
</evidence>
<dbReference type="Gene3D" id="3.40.50.10090">
    <property type="match status" value="2"/>
</dbReference>
<protein>
    <submittedName>
        <fullName evidence="2">Uroporphyrinogen-III synthase</fullName>
    </submittedName>
</protein>
<dbReference type="InterPro" id="IPR039793">
    <property type="entry name" value="UROS/Hem4"/>
</dbReference>
<dbReference type="InterPro" id="IPR036108">
    <property type="entry name" value="4pyrrol_syn_uPrphyn_synt_sf"/>
</dbReference>
<dbReference type="InterPro" id="IPR003754">
    <property type="entry name" value="4pyrrol_synth_uPrphyn_synth"/>
</dbReference>
<reference evidence="2 3" key="1">
    <citation type="submission" date="2010-02" db="EMBL/GenBank/DDBJ databases">
        <title>The Genome Sequence of Prevotella oris strain C735.</title>
        <authorList>
            <consortium name="The Broad Institute Genome Sequencing Platform"/>
            <person name="Ward D."/>
            <person name="Feldgarden M."/>
            <person name="Earl A."/>
            <person name="Young S.K."/>
            <person name="Zeng Q."/>
            <person name="Koehrsen M."/>
            <person name="Alvarado L."/>
            <person name="Berlin A."/>
            <person name="Bochicchio J."/>
            <person name="Borenstein D."/>
            <person name="Chapman S.B."/>
            <person name="Chen Z."/>
            <person name="Engels R."/>
            <person name="Freedman E."/>
            <person name="Gellesch M."/>
            <person name="Goldberg J."/>
            <person name="Griggs A."/>
            <person name="Gujja S."/>
            <person name="Heilman E."/>
            <person name="Heiman D."/>
            <person name="Hepburn T."/>
            <person name="Howarth C."/>
            <person name="Jen D."/>
            <person name="Larson L."/>
            <person name="Mehta T."/>
            <person name="Park D."/>
            <person name="Pearson M."/>
            <person name="Roberts A."/>
            <person name="Saif S."/>
            <person name="Shea T."/>
            <person name="Shenoy N."/>
            <person name="Sisk P."/>
            <person name="Stolte C."/>
            <person name="Sykes S."/>
            <person name="Thomson T."/>
            <person name="Walk T."/>
            <person name="White J."/>
            <person name="Yandava C."/>
            <person name="Sibley C.D."/>
            <person name="Field T.R."/>
            <person name="Grinwis M."/>
            <person name="Eshaghurshan C.S."/>
            <person name="Surette M.G."/>
            <person name="Haas B."/>
            <person name="Nusbaum C."/>
            <person name="Birren B."/>
        </authorList>
    </citation>
    <scope>NUCLEOTIDE SEQUENCE [LARGE SCALE GENOMIC DNA]</scope>
    <source>
        <strain evidence="2 3">C735</strain>
    </source>
</reference>
<dbReference type="EMBL" id="GL349568">
    <property type="protein sequence ID" value="EFI48451.1"/>
    <property type="molecule type" value="Genomic_DNA"/>
</dbReference>
<accession>D7NDT3</accession>
<dbReference type="PANTHER" id="PTHR12390:SF0">
    <property type="entry name" value="UROPORPHYRINOGEN-III SYNTHASE"/>
    <property type="match status" value="1"/>
</dbReference>
<dbReference type="SUPFAM" id="SSF69618">
    <property type="entry name" value="HemD-like"/>
    <property type="match status" value="1"/>
</dbReference>
<evidence type="ECO:0000259" key="1">
    <source>
        <dbReference type="Pfam" id="PF02602"/>
    </source>
</evidence>
<dbReference type="RefSeq" id="WP_004377991.1">
    <property type="nucleotide sequence ID" value="NZ_GL349568.1"/>
</dbReference>
<dbReference type="CDD" id="cd06578">
    <property type="entry name" value="HemD"/>
    <property type="match status" value="1"/>
</dbReference>
<dbReference type="Pfam" id="PF02602">
    <property type="entry name" value="HEM4"/>
    <property type="match status" value="1"/>
</dbReference>
<dbReference type="GO" id="GO:0006780">
    <property type="term" value="P:uroporphyrinogen III biosynthetic process"/>
    <property type="evidence" value="ECO:0007669"/>
    <property type="project" value="InterPro"/>
</dbReference>
<name>D7NDT3_9BACT</name>